<keyword evidence="1" id="KW-0812">Transmembrane</keyword>
<accession>A0A803N6K0</accession>
<dbReference type="InterPro" id="IPR012340">
    <property type="entry name" value="NA-bd_OB-fold"/>
</dbReference>
<proteinExistence type="predicted"/>
<sequence length="453" mass="50577">MDALLTQVVISFRHVLKQITRCLNFLDPEYQYLNVRRSIACVVVRSDNGVVPTIYLGGDTVSVEESCEIAARKVVYDLVKIYKIAIEDVTALQKQMYERCGRSKQNLARKVVDYLIDACNLEIVNVNYRATTCLVEQDCIAPVRKEFQVPVPIPPVITFNKTDIRSQVVKSSAITNFGSEVFPEVAGSEDLHGRFKRIRFLAAVCLLSALVLLSWFCTATAVLLVSWSHDIKVALENGYTQLVLGSCTSTIARPVLSATVKKGIWMHNGEIGKIDDLPFHLALGSKTVIRSLDPKVESVYPRYQSLASILSIPVDDERHDILVIVLYVLEEPRKIVTSSNKETSVRDFMVIDHWYLQLQPIKVCTWNDLAGEQYETTVSDSESFKVIGITALRPITCQGFSLESTMSAFIMKDPKGDKAEALAEWATITFNVSDGTGELELTAFTEVCNKLFG</sequence>
<evidence type="ECO:0000256" key="1">
    <source>
        <dbReference type="SAM" id="Phobius"/>
    </source>
</evidence>
<organism evidence="2 3">
    <name type="scientific">Chenopodium quinoa</name>
    <name type="common">Quinoa</name>
    <dbReference type="NCBI Taxonomy" id="63459"/>
    <lineage>
        <taxon>Eukaryota</taxon>
        <taxon>Viridiplantae</taxon>
        <taxon>Streptophyta</taxon>
        <taxon>Embryophyta</taxon>
        <taxon>Tracheophyta</taxon>
        <taxon>Spermatophyta</taxon>
        <taxon>Magnoliopsida</taxon>
        <taxon>eudicotyledons</taxon>
        <taxon>Gunneridae</taxon>
        <taxon>Pentapetalae</taxon>
        <taxon>Caryophyllales</taxon>
        <taxon>Chenopodiaceae</taxon>
        <taxon>Chenopodioideae</taxon>
        <taxon>Atripliceae</taxon>
        <taxon>Chenopodium</taxon>
    </lineage>
</organism>
<reference evidence="2" key="1">
    <citation type="journal article" date="2017" name="Nature">
        <title>The genome of Chenopodium quinoa.</title>
        <authorList>
            <person name="Jarvis D.E."/>
            <person name="Ho Y.S."/>
            <person name="Lightfoot D.J."/>
            <person name="Schmoeckel S.M."/>
            <person name="Li B."/>
            <person name="Borm T.J.A."/>
            <person name="Ohyanagi H."/>
            <person name="Mineta K."/>
            <person name="Michell C.T."/>
            <person name="Saber N."/>
            <person name="Kharbatia N.M."/>
            <person name="Rupper R.R."/>
            <person name="Sharp A.R."/>
            <person name="Dally N."/>
            <person name="Boughton B.A."/>
            <person name="Woo Y.H."/>
            <person name="Gao G."/>
            <person name="Schijlen E.G.W.M."/>
            <person name="Guo X."/>
            <person name="Momin A.A."/>
            <person name="Negrao S."/>
            <person name="Al-Babili S."/>
            <person name="Gehring C."/>
            <person name="Roessner U."/>
            <person name="Jung C."/>
            <person name="Murphy K."/>
            <person name="Arold S.T."/>
            <person name="Gojobori T."/>
            <person name="van der Linden C.G."/>
            <person name="van Loo E.N."/>
            <person name="Jellen E.N."/>
            <person name="Maughan P.J."/>
            <person name="Tester M."/>
        </authorList>
    </citation>
    <scope>NUCLEOTIDE SEQUENCE [LARGE SCALE GENOMIC DNA]</scope>
    <source>
        <strain evidence="2">cv. PI 614886</strain>
    </source>
</reference>
<dbReference type="Gramene" id="AUR62041338-RA">
    <property type="protein sequence ID" value="AUR62041338-RA:cds"/>
    <property type="gene ID" value="AUR62041338"/>
</dbReference>
<dbReference type="Proteomes" id="UP000596660">
    <property type="component" value="Unplaced"/>
</dbReference>
<keyword evidence="1" id="KW-0472">Membrane</keyword>
<reference evidence="2" key="2">
    <citation type="submission" date="2021-03" db="UniProtKB">
        <authorList>
            <consortium name="EnsemblPlants"/>
        </authorList>
    </citation>
    <scope>IDENTIFICATION</scope>
</reference>
<dbReference type="EnsemblPlants" id="AUR62041338-RA">
    <property type="protein sequence ID" value="AUR62041338-RA:cds"/>
    <property type="gene ID" value="AUR62041338"/>
</dbReference>
<keyword evidence="3" id="KW-1185">Reference proteome</keyword>
<name>A0A803N6K0_CHEQI</name>
<evidence type="ECO:0000313" key="2">
    <source>
        <dbReference type="EnsemblPlants" id="AUR62041338-RA:cds"/>
    </source>
</evidence>
<keyword evidence="1" id="KW-1133">Transmembrane helix</keyword>
<evidence type="ECO:0000313" key="3">
    <source>
        <dbReference type="Proteomes" id="UP000596660"/>
    </source>
</evidence>
<feature type="transmembrane region" description="Helical" evidence="1">
    <location>
        <begin position="200"/>
        <end position="227"/>
    </location>
</feature>
<dbReference type="Gene3D" id="2.40.50.140">
    <property type="entry name" value="Nucleic acid-binding proteins"/>
    <property type="match status" value="1"/>
</dbReference>
<dbReference type="AlphaFoldDB" id="A0A803N6K0"/>
<protein>
    <submittedName>
        <fullName evidence="2">Uncharacterized protein</fullName>
    </submittedName>
</protein>